<protein>
    <submittedName>
        <fullName evidence="2">Uncharacterized protein</fullName>
    </submittedName>
</protein>
<feature type="compositionally biased region" description="Basic and acidic residues" evidence="1">
    <location>
        <begin position="73"/>
        <end position="88"/>
    </location>
</feature>
<reference evidence="2" key="1">
    <citation type="submission" date="2023-10" db="EMBL/GenBank/DDBJ databases">
        <title>Genome assembly of Pristionchus species.</title>
        <authorList>
            <person name="Yoshida K."/>
            <person name="Sommer R.J."/>
        </authorList>
    </citation>
    <scope>NUCLEOTIDE SEQUENCE</scope>
    <source>
        <strain evidence="2">RS5133</strain>
    </source>
</reference>
<dbReference type="AlphaFoldDB" id="A0AAV5VQW8"/>
<comment type="caution">
    <text evidence="2">The sequence shown here is derived from an EMBL/GenBank/DDBJ whole genome shotgun (WGS) entry which is preliminary data.</text>
</comment>
<dbReference type="Proteomes" id="UP001432322">
    <property type="component" value="Unassembled WGS sequence"/>
</dbReference>
<proteinExistence type="predicted"/>
<feature type="non-terminal residue" evidence="2">
    <location>
        <position position="102"/>
    </location>
</feature>
<evidence type="ECO:0000313" key="3">
    <source>
        <dbReference type="Proteomes" id="UP001432322"/>
    </source>
</evidence>
<evidence type="ECO:0000313" key="2">
    <source>
        <dbReference type="EMBL" id="GMT20385.1"/>
    </source>
</evidence>
<feature type="compositionally biased region" description="Basic and acidic residues" evidence="1">
    <location>
        <begin position="26"/>
        <end position="43"/>
    </location>
</feature>
<dbReference type="EMBL" id="BTSY01000003">
    <property type="protein sequence ID" value="GMT20385.1"/>
    <property type="molecule type" value="Genomic_DNA"/>
</dbReference>
<accession>A0AAV5VQW8</accession>
<gene>
    <name evidence="2" type="ORF">PFISCL1PPCAC_11682</name>
</gene>
<organism evidence="2 3">
    <name type="scientific">Pristionchus fissidentatus</name>
    <dbReference type="NCBI Taxonomy" id="1538716"/>
    <lineage>
        <taxon>Eukaryota</taxon>
        <taxon>Metazoa</taxon>
        <taxon>Ecdysozoa</taxon>
        <taxon>Nematoda</taxon>
        <taxon>Chromadorea</taxon>
        <taxon>Rhabditida</taxon>
        <taxon>Rhabditina</taxon>
        <taxon>Diplogasteromorpha</taxon>
        <taxon>Diplogasteroidea</taxon>
        <taxon>Neodiplogasteridae</taxon>
        <taxon>Pristionchus</taxon>
    </lineage>
</organism>
<feature type="region of interest" description="Disordered" evidence="1">
    <location>
        <begin position="1"/>
        <end position="102"/>
    </location>
</feature>
<keyword evidence="3" id="KW-1185">Reference proteome</keyword>
<feature type="compositionally biased region" description="Polar residues" evidence="1">
    <location>
        <begin position="1"/>
        <end position="12"/>
    </location>
</feature>
<sequence length="102" mass="11394">FSARQVTNNHATQVEIRKSRQKKKSKEAENRPNCHVSSEESVHSRGSSNREVGRDLSGAPTRQQGSGACNEDQVERRGQHELTGERAGRLRGHPTCFGKEQK</sequence>
<name>A0AAV5VQW8_9BILA</name>
<feature type="non-terminal residue" evidence="2">
    <location>
        <position position="1"/>
    </location>
</feature>
<evidence type="ECO:0000256" key="1">
    <source>
        <dbReference type="SAM" id="MobiDB-lite"/>
    </source>
</evidence>